<dbReference type="PANTHER" id="PTHR47204:SF1">
    <property type="entry name" value="RIBONUCLEASE H2 SUBUNIT C"/>
    <property type="match status" value="1"/>
</dbReference>
<evidence type="ECO:0000256" key="1">
    <source>
        <dbReference type="SAM" id="MobiDB-lite"/>
    </source>
</evidence>
<sequence length="163" mass="17650">MSQQSQHSRPMLELKSGVPSGGTPKTTPHLLPCRIHHDGSVEPVESFWEPKNSTDGTSTAYFRGRKLEGKTVKVPEGYRGVVAVTPVGEEQPGRPDEGEVDVIDVDALLPTSSMQVRAGFDHLVVWTHGTADAASTDPHTKGIDEWISLAEKIHSYDTPAAKV</sequence>
<gene>
    <name evidence="2" type="ORF">MFIFM68171_06954</name>
</gene>
<dbReference type="InterPro" id="IPR013924">
    <property type="entry name" value="RNase_H2_suC"/>
</dbReference>
<reference evidence="2 3" key="1">
    <citation type="submission" date="2024-09" db="EMBL/GenBank/DDBJ databases">
        <title>Itraconazole resistance in Madurella fahalii resulting from another homologue of gene encoding cytochrome P450 14-alpha sterol demethylase (CYP51).</title>
        <authorList>
            <person name="Yoshioka I."/>
            <person name="Fahal A.H."/>
            <person name="Kaneko S."/>
            <person name="Yaguchi T."/>
        </authorList>
    </citation>
    <scope>NUCLEOTIDE SEQUENCE [LARGE SCALE GENOMIC DNA]</scope>
    <source>
        <strain evidence="2 3">IFM 68171</strain>
    </source>
</reference>
<feature type="region of interest" description="Disordered" evidence="1">
    <location>
        <begin position="1"/>
        <end position="32"/>
    </location>
</feature>
<dbReference type="GeneID" id="98177697"/>
<dbReference type="Pfam" id="PF08615">
    <property type="entry name" value="RNase_H2_suC"/>
    <property type="match status" value="1"/>
</dbReference>
<evidence type="ECO:0000313" key="3">
    <source>
        <dbReference type="Proteomes" id="UP001628179"/>
    </source>
</evidence>
<organism evidence="2 3">
    <name type="scientific">Madurella fahalii</name>
    <dbReference type="NCBI Taxonomy" id="1157608"/>
    <lineage>
        <taxon>Eukaryota</taxon>
        <taxon>Fungi</taxon>
        <taxon>Dikarya</taxon>
        <taxon>Ascomycota</taxon>
        <taxon>Pezizomycotina</taxon>
        <taxon>Sordariomycetes</taxon>
        <taxon>Sordariomycetidae</taxon>
        <taxon>Sordariales</taxon>
        <taxon>Sordariales incertae sedis</taxon>
        <taxon>Madurella</taxon>
    </lineage>
</organism>
<proteinExistence type="predicted"/>
<dbReference type="PANTHER" id="PTHR47204">
    <property type="entry name" value="OS02G0168900 PROTEIN"/>
    <property type="match status" value="1"/>
</dbReference>
<protein>
    <submittedName>
        <fullName evidence="2">Uncharacterized protein</fullName>
    </submittedName>
</protein>
<comment type="caution">
    <text evidence="2">The sequence shown here is derived from an EMBL/GenBank/DDBJ whole genome shotgun (WGS) entry which is preliminary data.</text>
</comment>
<dbReference type="CDD" id="cd09271">
    <property type="entry name" value="RNase_H2-C"/>
    <property type="match status" value="1"/>
</dbReference>
<dbReference type="EMBL" id="BAAFSV010000003">
    <property type="protein sequence ID" value="GAB1316744.1"/>
    <property type="molecule type" value="Genomic_DNA"/>
</dbReference>
<dbReference type="Gene3D" id="2.40.128.680">
    <property type="match status" value="1"/>
</dbReference>
<keyword evidence="3" id="KW-1185">Reference proteome</keyword>
<dbReference type="Proteomes" id="UP001628179">
    <property type="component" value="Unassembled WGS sequence"/>
</dbReference>
<evidence type="ECO:0000313" key="2">
    <source>
        <dbReference type="EMBL" id="GAB1316744.1"/>
    </source>
</evidence>
<accession>A0ABQ0GG83</accession>
<name>A0ABQ0GG83_9PEZI</name>
<dbReference type="RefSeq" id="XP_070918475.1">
    <property type="nucleotide sequence ID" value="XM_071062374.1"/>
</dbReference>